<feature type="region of interest" description="Disordered" evidence="2">
    <location>
        <begin position="1322"/>
        <end position="1396"/>
    </location>
</feature>
<sequence length="1396" mass="153798">MPLDDLIPIGGGSRGSSGPKKSGVNDLTSGLISISGARDNADVDMSDFDVGDLLGDDSSKKKSKSSSKDKSDDKKKQKSKDKDKSKSSSSSKKKSKSKSKKSAFDDGDDFGDDRYSADNWTSSAKNWDSAAELEMAAAAAARRKNGSGKVGGGLDDEFAKMLGGDIGGDTDFGAAESPPLSPEPLGLNRDNEADDTFGTLGYTPTVRGSKKIQEVEATSNESANPSGGISSSFFQDGKNDNMDSTSLSSLWGPSTERRVGNRGGRRQAAGAESDPFGFGASTTTSTSNFDALFGGSSSRRSALEDPFAKPTRDPSDDHDSRQVLKDSIEEGKASQGRDDSPPARDTPSTQRSSAKDDLLADLFSSEPRSSARSGRRQQESSFSKTEEVADEIYEKKMKVDKTIPSDPTPAILPVASDPAKQQNDLLAELFATPSKSTVYDNPKSEQEEPKTKPVELKPSTPPKELTPKKVESPVASALPSASTEADLASARDSLLMDLLGDLSPPRPRKPVLSRRRSRGTNSNNSSPNKEVAKVEDPFKSSLPPSPVQSKPLATVPEVSIETSAALSTSERPVPPPSPGRIRSLTVDKGALAIRESDFEQSKDSLLEEILPSPSASARSSPHRHNSYSQSFDVEDSIADIAEEPINQVQVEEQKPQVQEEPAAPEPPAPTVINSSPPKEELKTKPEAKTSKSKPKQLQTGKTNDIQEVKVVIAPVCNCEERETTLTAAFDIERVALQQKLDELSLQLETQAASSSQFTQQLTQQLEEREAFATQLSQQLEARVAANTQLTQQLAVAERDKLLADQTAASCKEDAASYQHRAELLEAELRGLREELSRSKRAVQDAELKLARKMAEQDEADQLERHREKRALEALSAQMQRALARLTISHQVQEEGSGYDNSAARVAAEDEARLRVIASLEGSSKRAAQHAEQERLKLAELLRELEAGARNARQGALEDKERLRQEQQRLDALSVHLQAQATALRDQEDSHATYMGQQLAEAREDARVYEARLATRRTQMERDERALYEARADFAAFREQTALEIQREHERLRASRLALEDAWRELRADREDLETELASHEDEFQALEDMRQQVQEGEARLEERTQEVVTLAEKLDTGTRDLLEREQLVAQQAAIVQDTDTSFVSRERVLERVKKELEAREQRLHVQIRQLDTARGRLTQQRREQQQLTAAARRQYATAQLTAAARRQYATAQQPARIAVDNNKLWRQSDFTSMEHRTRRRSNNFSPSSAVDNPKGQSWAEEPHLEEDPSGLSPALRKQVEANWKRRNQGQRRQRSGLTFDVGDVDATNVYPSSWFRKTKNAETSNYSSNSNTVDISSKAHSYPHKSLKVPQQQSTSVTTSRPSHTIQSLHSARGSNQPPPPPSTTRTLQPTLRVNL</sequence>
<reference evidence="4" key="2">
    <citation type="submission" date="2018-05" db="EMBL/GenBank/DDBJ databases">
        <title>Effector identification in a new, highly contiguous assembly of the strawberry crown rot pathogen Phytophthora cactorum.</title>
        <authorList>
            <person name="Armitage A.D."/>
            <person name="Nellist C.F."/>
            <person name="Bates H."/>
            <person name="Vickerstaff R.J."/>
            <person name="Harrison R.J."/>
        </authorList>
    </citation>
    <scope>NUCLEOTIDE SEQUENCE</scope>
    <source>
        <strain evidence="3">4032</strain>
        <strain evidence="4">P421</strain>
    </source>
</reference>
<feature type="compositionally biased region" description="Polar residues" evidence="2">
    <location>
        <begin position="1349"/>
        <end position="1376"/>
    </location>
</feature>
<dbReference type="EMBL" id="RCMI01000155">
    <property type="protein sequence ID" value="KAG2929642.1"/>
    <property type="molecule type" value="Genomic_DNA"/>
</dbReference>
<feature type="compositionally biased region" description="Polar residues" evidence="2">
    <location>
        <begin position="242"/>
        <end position="252"/>
    </location>
</feature>
<feature type="compositionally biased region" description="Polar residues" evidence="2">
    <location>
        <begin position="216"/>
        <end position="234"/>
    </location>
</feature>
<feature type="coiled-coil region" evidence="1">
    <location>
        <begin position="807"/>
        <end position="884"/>
    </location>
</feature>
<feature type="compositionally biased region" description="Low complexity" evidence="2">
    <location>
        <begin position="647"/>
        <end position="661"/>
    </location>
</feature>
<feature type="region of interest" description="Disordered" evidence="2">
    <location>
        <begin position="1230"/>
        <end position="1274"/>
    </location>
</feature>
<gene>
    <name evidence="5" type="ORF">PC110_g10690</name>
    <name evidence="3" type="ORF">PC115_g6796</name>
    <name evidence="4" type="ORF">PC129_g5671</name>
</gene>
<name>A0A329S8D5_9STRA</name>
<feature type="compositionally biased region" description="Basic residues" evidence="2">
    <location>
        <begin position="506"/>
        <end position="518"/>
    </location>
</feature>
<feature type="compositionally biased region" description="Polar residues" evidence="2">
    <location>
        <begin position="1384"/>
        <end position="1396"/>
    </location>
</feature>
<feature type="compositionally biased region" description="Acidic residues" evidence="2">
    <location>
        <begin position="632"/>
        <end position="642"/>
    </location>
</feature>
<feature type="compositionally biased region" description="Polar residues" evidence="2">
    <location>
        <begin position="1322"/>
        <end position="1339"/>
    </location>
</feature>
<feature type="region of interest" description="Disordered" evidence="2">
    <location>
        <begin position="168"/>
        <end position="486"/>
    </location>
</feature>
<evidence type="ECO:0000256" key="2">
    <source>
        <dbReference type="SAM" id="MobiDB-lite"/>
    </source>
</evidence>
<feature type="compositionally biased region" description="Basic and acidic residues" evidence="2">
    <location>
        <begin position="384"/>
        <end position="403"/>
    </location>
</feature>
<feature type="compositionally biased region" description="Polar residues" evidence="2">
    <location>
        <begin position="560"/>
        <end position="570"/>
    </location>
</feature>
<feature type="compositionally biased region" description="Low complexity" evidence="2">
    <location>
        <begin position="519"/>
        <end position="528"/>
    </location>
</feature>
<accession>A0A329S8D5</accession>
<evidence type="ECO:0000313" key="4">
    <source>
        <dbReference type="EMBL" id="KAG3223654.1"/>
    </source>
</evidence>
<dbReference type="STRING" id="29920.A0A329S8D5"/>
<dbReference type="EMBL" id="MJFZ01000255">
    <property type="protein sequence ID" value="RAW32985.1"/>
    <property type="molecule type" value="Genomic_DNA"/>
</dbReference>
<evidence type="ECO:0000313" key="3">
    <source>
        <dbReference type="EMBL" id="KAG2929642.1"/>
    </source>
</evidence>
<keyword evidence="6" id="KW-1185">Reference proteome</keyword>
<proteinExistence type="predicted"/>
<feature type="region of interest" description="Disordered" evidence="2">
    <location>
        <begin position="1"/>
        <end position="125"/>
    </location>
</feature>
<organism evidence="5 6">
    <name type="scientific">Phytophthora cactorum</name>
    <dbReference type="NCBI Taxonomy" id="29920"/>
    <lineage>
        <taxon>Eukaryota</taxon>
        <taxon>Sar</taxon>
        <taxon>Stramenopiles</taxon>
        <taxon>Oomycota</taxon>
        <taxon>Peronosporomycetes</taxon>
        <taxon>Peronosporales</taxon>
        <taxon>Peronosporaceae</taxon>
        <taxon>Phytophthora</taxon>
    </lineage>
</organism>
<dbReference type="VEuPathDB" id="FungiDB:PC110_g10690"/>
<dbReference type="Proteomes" id="UP000251314">
    <property type="component" value="Unassembled WGS sequence"/>
</dbReference>
<evidence type="ECO:0000313" key="5">
    <source>
        <dbReference type="EMBL" id="RAW32985.1"/>
    </source>
</evidence>
<feature type="region of interest" description="Disordered" evidence="2">
    <location>
        <begin position="498"/>
        <end position="701"/>
    </location>
</feature>
<dbReference type="Proteomes" id="UP000760860">
    <property type="component" value="Unassembled WGS sequence"/>
</dbReference>
<evidence type="ECO:0000313" key="6">
    <source>
        <dbReference type="Proteomes" id="UP000251314"/>
    </source>
</evidence>
<feature type="compositionally biased region" description="Basic and acidic residues" evidence="2">
    <location>
        <begin position="66"/>
        <end position="86"/>
    </location>
</feature>
<feature type="compositionally biased region" description="Basic and acidic residues" evidence="2">
    <location>
        <begin position="442"/>
        <end position="455"/>
    </location>
</feature>
<feature type="compositionally biased region" description="Basic and acidic residues" evidence="2">
    <location>
        <begin position="677"/>
        <end position="689"/>
    </location>
</feature>
<feature type="coiled-coil region" evidence="1">
    <location>
        <begin position="1055"/>
        <end position="1106"/>
    </location>
</feature>
<feature type="compositionally biased region" description="Basic and acidic residues" evidence="2">
    <location>
        <begin position="301"/>
        <end position="342"/>
    </location>
</feature>
<feature type="compositionally biased region" description="Basic and acidic residues" evidence="2">
    <location>
        <begin position="594"/>
        <end position="605"/>
    </location>
</feature>
<comment type="caution">
    <text evidence="5">The sequence shown here is derived from an EMBL/GenBank/DDBJ whole genome shotgun (WGS) entry which is preliminary data.</text>
</comment>
<protein>
    <submittedName>
        <fullName evidence="5">Uncharacterized protein</fullName>
    </submittedName>
</protein>
<reference evidence="5 6" key="1">
    <citation type="submission" date="2018-01" db="EMBL/GenBank/DDBJ databases">
        <title>Draft genome of the strawberry crown rot pathogen Phytophthora cactorum.</title>
        <authorList>
            <person name="Armitage A.D."/>
            <person name="Lysoe E."/>
            <person name="Nellist C.F."/>
            <person name="Harrison R.J."/>
            <person name="Brurberg M.B."/>
        </authorList>
    </citation>
    <scope>NUCLEOTIDE SEQUENCE [LARGE SCALE GENOMIC DNA]</scope>
    <source>
        <strain evidence="5 6">10300</strain>
    </source>
</reference>
<evidence type="ECO:0000256" key="1">
    <source>
        <dbReference type="SAM" id="Coils"/>
    </source>
</evidence>
<feature type="coiled-coil region" evidence="1">
    <location>
        <begin position="923"/>
        <end position="972"/>
    </location>
</feature>
<dbReference type="OrthoDB" id="79427at2759"/>
<dbReference type="Proteomes" id="UP000774804">
    <property type="component" value="Unassembled WGS sequence"/>
</dbReference>
<feature type="compositionally biased region" description="Low complexity" evidence="2">
    <location>
        <begin position="173"/>
        <end position="186"/>
    </location>
</feature>
<feature type="compositionally biased region" description="Basic residues" evidence="2">
    <location>
        <begin position="91"/>
        <end position="101"/>
    </location>
</feature>
<dbReference type="EMBL" id="RCMV01000138">
    <property type="protein sequence ID" value="KAG3223654.1"/>
    <property type="molecule type" value="Genomic_DNA"/>
</dbReference>
<keyword evidence="1" id="KW-0175">Coiled coil</keyword>